<dbReference type="SUPFAM" id="SSF51445">
    <property type="entry name" value="(Trans)glycosidases"/>
    <property type="match status" value="1"/>
</dbReference>
<dbReference type="EMBL" id="RSED01000025">
    <property type="protein sequence ID" value="RRS02308.1"/>
    <property type="molecule type" value="Genomic_DNA"/>
</dbReference>
<reference evidence="1 2" key="1">
    <citation type="submission" date="2018-12" db="EMBL/GenBank/DDBJ databases">
        <title>The whole draft genome of Aquabacterium sp. SJQ9.</title>
        <authorList>
            <person name="Sun L."/>
            <person name="Gao X."/>
            <person name="Chen W."/>
            <person name="Huang K."/>
        </authorList>
    </citation>
    <scope>NUCLEOTIDE SEQUENCE [LARGE SCALE GENOMIC DNA]</scope>
    <source>
        <strain evidence="1 2">SJQ9</strain>
    </source>
</reference>
<sequence>MNLLANGGNPVLYDAGFLLPSSCAQSTPQASVVLRNVGGDELEIDVDNKSACRANYFLSLPLQGGGFNTNVANQPTGTKFILSGRFKVVTGNTKFVRGTLGFSAALQGQGYGGGETVFNEFSTNAYQDVSHVYVAGVPDASGQPIQGTIVAQVVTPDVAPGERLIMRLRNLSMVKKDAATRVEVNALLKRVQLAGAGKPIKLSIPVTPIPLSGPVTKSLSLVDPLEVTRHTFPLRSVSYLGPNSWTGVLDTWSEQLPATLPEGRYSIRYALSLSGSQIQAGAGVVTHGPASAPSYEVGTLVVDNKAGMYVGQHFHRYPGNNQGMPIQVPYQLVRSLNHDGVVELGWWQSNGIQFGAIDNWAKFHAGQDSAPVKKLLFTFFGSPQWLSSQPNLPNDYNNPNMLGMWASPSDLGQYSQMVTAVVNRHKARIAAVECWNEPDLAFAGAGGATTAPLNDQLADICKAIHVATKAVDASIVTICPQASKPEAMGYWLSGKTSANEPITNYCDMVGAHTYQRVGVDATGAPYSRQLNLVQSIQDMKKALVELGLDKPLAITEMGFQDDVSAMWMDNLRFSDKSGDKRGEVIYETLATARELGVRLFGLYSYDGGYKNGVVTREPWEPCPAPSDRCYGLEGLATTDASDRNQVIGKITAATNDLGVTSSNGVPLQRLNLFMVPSTTAVNADGDVNVKFHITVSNPGLTHAKGVAVSTNPTSTMYVSSSGNSTGFPSTSIFALESLTPVNGAGSCALAAVQVPTENGNTQQVNQWTCSGLTVRAGDALVLEAAGRVVPSMAQRTYMGWPTYYKYRFQQVLTVSWQGRAVPIPALTSNLIVVSR</sequence>
<dbReference type="GO" id="GO:0004553">
    <property type="term" value="F:hydrolase activity, hydrolyzing O-glycosyl compounds"/>
    <property type="evidence" value="ECO:0007669"/>
    <property type="project" value="TreeGrafter"/>
</dbReference>
<evidence type="ECO:0008006" key="3">
    <source>
        <dbReference type="Google" id="ProtNLM"/>
    </source>
</evidence>
<gene>
    <name evidence="1" type="ORF">EIP75_21315</name>
</gene>
<dbReference type="RefSeq" id="WP_125245218.1">
    <property type="nucleotide sequence ID" value="NZ_RSED01000025.1"/>
</dbReference>
<dbReference type="OrthoDB" id="9774262at2"/>
<dbReference type="InterPro" id="IPR051923">
    <property type="entry name" value="Glycosyl_Hydrolase_39"/>
</dbReference>
<keyword evidence="2" id="KW-1185">Reference proteome</keyword>
<dbReference type="AlphaFoldDB" id="A0A3R8T251"/>
<name>A0A3R8T251_9BURK</name>
<comment type="caution">
    <text evidence="1">The sequence shown here is derived from an EMBL/GenBank/DDBJ whole genome shotgun (WGS) entry which is preliminary data.</text>
</comment>
<evidence type="ECO:0000313" key="1">
    <source>
        <dbReference type="EMBL" id="RRS02308.1"/>
    </source>
</evidence>
<dbReference type="PANTHER" id="PTHR12631">
    <property type="entry name" value="ALPHA-L-IDURONIDASE"/>
    <property type="match status" value="1"/>
</dbReference>
<dbReference type="Gene3D" id="3.20.20.80">
    <property type="entry name" value="Glycosidases"/>
    <property type="match status" value="1"/>
</dbReference>
<proteinExistence type="predicted"/>
<organism evidence="1 2">
    <name type="scientific">Aquabacterium soli</name>
    <dbReference type="NCBI Taxonomy" id="2493092"/>
    <lineage>
        <taxon>Bacteria</taxon>
        <taxon>Pseudomonadati</taxon>
        <taxon>Pseudomonadota</taxon>
        <taxon>Betaproteobacteria</taxon>
        <taxon>Burkholderiales</taxon>
        <taxon>Aquabacterium</taxon>
    </lineage>
</organism>
<dbReference type="PANTHER" id="PTHR12631:SF10">
    <property type="entry name" value="BETA-XYLOSIDASE-LIKE PROTEIN-RELATED"/>
    <property type="match status" value="1"/>
</dbReference>
<dbReference type="Proteomes" id="UP000269265">
    <property type="component" value="Unassembled WGS sequence"/>
</dbReference>
<evidence type="ECO:0000313" key="2">
    <source>
        <dbReference type="Proteomes" id="UP000269265"/>
    </source>
</evidence>
<dbReference type="InterPro" id="IPR017853">
    <property type="entry name" value="GH"/>
</dbReference>
<accession>A0A3R8T251</accession>
<protein>
    <recommendedName>
        <fullName evidence="3">Asl1-like glycosyl hydrolase catalytic domain-containing protein</fullName>
    </recommendedName>
</protein>